<dbReference type="GO" id="GO:0030170">
    <property type="term" value="F:pyridoxal phosphate binding"/>
    <property type="evidence" value="ECO:0007669"/>
    <property type="project" value="TreeGrafter"/>
</dbReference>
<sequence length="135" mass="14622">MEFYPRTFIFGAKASAAYERAKKIIKLINCVGDVVNNDSAINGKIKVVFIENYRVSNAEMIFAAADVSEQISTASKEASGTGNMKFMLNGAPTLGTMDGANVEIVQEVGEENAFIFGMSSDQIINYENNGGYDPD</sequence>
<organism evidence="8">
    <name type="scientific">human gut metagenome</name>
    <dbReference type="NCBI Taxonomy" id="408170"/>
    <lineage>
        <taxon>unclassified sequences</taxon>
        <taxon>metagenomes</taxon>
        <taxon>organismal metagenomes</taxon>
    </lineage>
</organism>
<dbReference type="Pfam" id="PF00343">
    <property type="entry name" value="Phosphorylase"/>
    <property type="match status" value="1"/>
</dbReference>
<keyword evidence="5 8" id="KW-0808">Transferase</keyword>
<evidence type="ECO:0000256" key="7">
    <source>
        <dbReference type="ARBA" id="ARBA00023277"/>
    </source>
</evidence>
<evidence type="ECO:0000313" key="8">
    <source>
        <dbReference type="EMBL" id="EKC69004.1"/>
    </source>
</evidence>
<keyword evidence="4 8" id="KW-0328">Glycosyltransferase</keyword>
<accession>K1TN39</accession>
<reference evidence="8" key="1">
    <citation type="journal article" date="2013" name="Environ. Microbiol.">
        <title>Microbiota from the distal guts of lean and obese adolescents exhibit partial functional redundancy besides clear differences in community structure.</title>
        <authorList>
            <person name="Ferrer M."/>
            <person name="Ruiz A."/>
            <person name="Lanza F."/>
            <person name="Haange S.B."/>
            <person name="Oberbach A."/>
            <person name="Till H."/>
            <person name="Bargiela R."/>
            <person name="Campoy C."/>
            <person name="Segura M.T."/>
            <person name="Richter M."/>
            <person name="von Bergen M."/>
            <person name="Seifert J."/>
            <person name="Suarez A."/>
        </authorList>
    </citation>
    <scope>NUCLEOTIDE SEQUENCE</scope>
</reference>
<dbReference type="EMBL" id="AJWY01005668">
    <property type="protein sequence ID" value="EKC69004.1"/>
    <property type="molecule type" value="Genomic_DNA"/>
</dbReference>
<name>K1TN39_9ZZZZ</name>
<dbReference type="AlphaFoldDB" id="K1TN39"/>
<dbReference type="PANTHER" id="PTHR11468:SF3">
    <property type="entry name" value="GLYCOGEN PHOSPHORYLASE, LIVER FORM"/>
    <property type="match status" value="1"/>
</dbReference>
<evidence type="ECO:0000256" key="2">
    <source>
        <dbReference type="ARBA" id="ARBA00006047"/>
    </source>
</evidence>
<dbReference type="PROSITE" id="PS00102">
    <property type="entry name" value="PHOSPHORYLASE"/>
    <property type="match status" value="1"/>
</dbReference>
<dbReference type="Gene3D" id="3.40.50.2000">
    <property type="entry name" value="Glycogen Phosphorylase B"/>
    <property type="match status" value="1"/>
</dbReference>
<evidence type="ECO:0000256" key="4">
    <source>
        <dbReference type="ARBA" id="ARBA00022676"/>
    </source>
</evidence>
<comment type="cofactor">
    <cofactor evidence="1">
        <name>pyridoxal 5'-phosphate</name>
        <dbReference type="ChEBI" id="CHEBI:597326"/>
    </cofactor>
</comment>
<dbReference type="InterPro" id="IPR000811">
    <property type="entry name" value="Glyco_trans_35"/>
</dbReference>
<dbReference type="GO" id="GO:0005980">
    <property type="term" value="P:glycogen catabolic process"/>
    <property type="evidence" value="ECO:0007669"/>
    <property type="project" value="TreeGrafter"/>
</dbReference>
<dbReference type="GO" id="GO:0008184">
    <property type="term" value="F:glycogen phosphorylase activity"/>
    <property type="evidence" value="ECO:0007669"/>
    <property type="project" value="InterPro"/>
</dbReference>
<evidence type="ECO:0000256" key="1">
    <source>
        <dbReference type="ARBA" id="ARBA00001933"/>
    </source>
</evidence>
<comment type="caution">
    <text evidence="8">The sequence shown here is derived from an EMBL/GenBank/DDBJ whole genome shotgun (WGS) entry which is preliminary data.</text>
</comment>
<evidence type="ECO:0000256" key="5">
    <source>
        <dbReference type="ARBA" id="ARBA00022679"/>
    </source>
</evidence>
<dbReference type="InterPro" id="IPR035090">
    <property type="entry name" value="Pyridoxal_P_attach_site"/>
</dbReference>
<proteinExistence type="inferred from homology"/>
<gene>
    <name evidence="8" type="ORF">LEA_08513</name>
</gene>
<keyword evidence="7" id="KW-0119">Carbohydrate metabolism</keyword>
<protein>
    <recommendedName>
        <fullName evidence="3">glycogen phosphorylase</fullName>
        <ecNumber evidence="3">2.4.1.1</ecNumber>
    </recommendedName>
</protein>
<comment type="similarity">
    <text evidence="2">Belongs to the glycogen phosphorylase family.</text>
</comment>
<dbReference type="GO" id="GO:0005737">
    <property type="term" value="C:cytoplasm"/>
    <property type="evidence" value="ECO:0007669"/>
    <property type="project" value="TreeGrafter"/>
</dbReference>
<keyword evidence="6" id="KW-0663">Pyridoxal phosphate</keyword>
<dbReference type="PANTHER" id="PTHR11468">
    <property type="entry name" value="GLYCOGEN PHOSPHORYLASE"/>
    <property type="match status" value="1"/>
</dbReference>
<evidence type="ECO:0000256" key="6">
    <source>
        <dbReference type="ARBA" id="ARBA00022898"/>
    </source>
</evidence>
<evidence type="ECO:0000256" key="3">
    <source>
        <dbReference type="ARBA" id="ARBA00012591"/>
    </source>
</evidence>
<dbReference type="SUPFAM" id="SSF53756">
    <property type="entry name" value="UDP-Glycosyltransferase/glycogen phosphorylase"/>
    <property type="match status" value="1"/>
</dbReference>
<feature type="non-terminal residue" evidence="8">
    <location>
        <position position="135"/>
    </location>
</feature>
<dbReference type="EC" id="2.4.1.1" evidence="3"/>